<dbReference type="OrthoDB" id="5954188at2"/>
<dbReference type="Proteomes" id="UP000005234">
    <property type="component" value="Chromosome"/>
</dbReference>
<sequence length="157" mass="17410">MKSRLQGWFLITVLMTLAGCVPARPDIFPPQLSIDALRISGQGSWQLVLRIKNDSYASMTFRHLEGQLLVDGQAPLRMSADMDLEIPALAADVTRVEIPATAALHKVLTDSRHTPFGLPYRFSGQVVTGGSASGTRHFDFSHDDRFYPVPGDARRFR</sequence>
<dbReference type="KEGG" id="fau:Fraau_0791"/>
<dbReference type="HOGENOM" id="CLU_139662_0_0_6"/>
<name>H8KZY1_FRAAD</name>
<dbReference type="EMBL" id="CP003350">
    <property type="protein sequence ID" value="AFC85262.1"/>
    <property type="molecule type" value="Genomic_DNA"/>
</dbReference>
<evidence type="ECO:0000313" key="1">
    <source>
        <dbReference type="EMBL" id="AFC85262.1"/>
    </source>
</evidence>
<dbReference type="PROSITE" id="PS51257">
    <property type="entry name" value="PROKAR_LIPOPROTEIN"/>
    <property type="match status" value="1"/>
</dbReference>
<dbReference type="STRING" id="767434.Fraau_0791"/>
<dbReference type="AlphaFoldDB" id="H8KZY1"/>
<protein>
    <recommendedName>
        <fullName evidence="3">Late embryogenesis abundant protein</fullName>
    </recommendedName>
</protein>
<proteinExistence type="predicted"/>
<keyword evidence="2" id="KW-1185">Reference proteome</keyword>
<gene>
    <name evidence="1" type="ordered locus">Fraau_0791</name>
</gene>
<evidence type="ECO:0000313" key="2">
    <source>
        <dbReference type="Proteomes" id="UP000005234"/>
    </source>
</evidence>
<organism evidence="1 2">
    <name type="scientific">Frateuria aurantia (strain ATCC 33424 / DSM 6220 / KCTC 2777 / LMG 1558 / NBRC 3245 / NCIMB 13370)</name>
    <name type="common">Acetobacter aurantius</name>
    <dbReference type="NCBI Taxonomy" id="767434"/>
    <lineage>
        <taxon>Bacteria</taxon>
        <taxon>Pseudomonadati</taxon>
        <taxon>Pseudomonadota</taxon>
        <taxon>Gammaproteobacteria</taxon>
        <taxon>Lysobacterales</taxon>
        <taxon>Rhodanobacteraceae</taxon>
        <taxon>Frateuria</taxon>
    </lineage>
</organism>
<accession>H8KZY1</accession>
<evidence type="ECO:0008006" key="3">
    <source>
        <dbReference type="Google" id="ProtNLM"/>
    </source>
</evidence>
<dbReference type="RefSeq" id="WP_014402268.1">
    <property type="nucleotide sequence ID" value="NC_017033.1"/>
</dbReference>
<reference evidence="1" key="1">
    <citation type="submission" date="2012-02" db="EMBL/GenBank/DDBJ databases">
        <title>The complete genome of Frateuria aurantia DSM 6220.</title>
        <authorList>
            <consortium name="US DOE Joint Genome Institute (JGI-PGF)"/>
            <person name="Lucas S."/>
            <person name="Copeland A."/>
            <person name="Lapidus A."/>
            <person name="Glavina del Rio T."/>
            <person name="Dalin E."/>
            <person name="Tice H."/>
            <person name="Bruce D."/>
            <person name="Goodwin L."/>
            <person name="Pitluck S."/>
            <person name="Peters L."/>
            <person name="Ovchinnikova G."/>
            <person name="Teshima H."/>
            <person name="Kyrpides N."/>
            <person name="Mavromatis K."/>
            <person name="Ivanova N."/>
            <person name="Brettin T."/>
            <person name="Detter J.C."/>
            <person name="Han C."/>
            <person name="Larimer F."/>
            <person name="Land M."/>
            <person name="Hauser L."/>
            <person name="Markowitz V."/>
            <person name="Cheng J.-F."/>
            <person name="Hugenholtz P."/>
            <person name="Woyke T."/>
            <person name="Wu D."/>
            <person name="Brambilla E."/>
            <person name="Klenk H.-P."/>
            <person name="Eisen J.A."/>
        </authorList>
    </citation>
    <scope>NUCLEOTIDE SEQUENCE</scope>
    <source>
        <strain evidence="1">DSM 6220</strain>
    </source>
</reference>